<gene>
    <name evidence="1" type="ordered locus">KNP414_06391</name>
</gene>
<proteinExistence type="predicted"/>
<evidence type="ECO:0000313" key="2">
    <source>
        <dbReference type="Proteomes" id="UP000006620"/>
    </source>
</evidence>
<accession>F8FMV2</accession>
<dbReference type="HOGENOM" id="CLU_2771972_0_0_9"/>
<dbReference type="EMBL" id="CP002869">
    <property type="protein sequence ID" value="AEI44912.1"/>
    <property type="molecule type" value="Genomic_DNA"/>
</dbReference>
<dbReference type="AlphaFoldDB" id="F8FMV2"/>
<dbReference type="PATRIC" id="fig|1036673.3.peg.5949"/>
<dbReference type="Proteomes" id="UP000006620">
    <property type="component" value="Chromosome"/>
</dbReference>
<reference evidence="1 2" key="2">
    <citation type="journal article" date="2013" name="Genome Announc.">
        <title>Genome Sequence of Growth-Improving Paenibacillus mucilaginosus Strain KNP414.</title>
        <authorList>
            <person name="Lu J.J."/>
            <person name="Wang J.F."/>
            <person name="Hu X.F."/>
        </authorList>
    </citation>
    <scope>NUCLEOTIDE SEQUENCE [LARGE SCALE GENOMIC DNA]</scope>
    <source>
        <strain evidence="1 2">KNP414</strain>
    </source>
</reference>
<name>F8FMV2_PAEMK</name>
<dbReference type="KEGG" id="pms:KNP414_06391"/>
<protein>
    <submittedName>
        <fullName evidence="1">Uncharacterized protein</fullName>
    </submittedName>
</protein>
<organism evidence="1 2">
    <name type="scientific">Paenibacillus mucilaginosus (strain KNP414)</name>
    <dbReference type="NCBI Taxonomy" id="1036673"/>
    <lineage>
        <taxon>Bacteria</taxon>
        <taxon>Bacillati</taxon>
        <taxon>Bacillota</taxon>
        <taxon>Bacilli</taxon>
        <taxon>Bacillales</taxon>
        <taxon>Paenibacillaceae</taxon>
        <taxon>Paenibacillus</taxon>
    </lineage>
</organism>
<sequence length="69" mass="7376">MEQPPSSIINPIARITTAADSPSPPSLPIDPRTPVCSILSPTLLAACKKTHPVVRGQQGVFPFQCSRPR</sequence>
<reference evidence="2" key="1">
    <citation type="submission" date="2011-06" db="EMBL/GenBank/DDBJ databases">
        <title>Complete genome sequence of Paenibacillus mucilaginosus KNP414.</title>
        <authorList>
            <person name="Wang J."/>
            <person name="Hu S."/>
            <person name="Hu X."/>
            <person name="Zhang B."/>
            <person name="Dong D."/>
            <person name="Zhang S."/>
            <person name="Zhao K."/>
            <person name="Wu D."/>
        </authorList>
    </citation>
    <scope>NUCLEOTIDE SEQUENCE [LARGE SCALE GENOMIC DNA]</scope>
    <source>
        <strain evidence="2">KNP414</strain>
    </source>
</reference>
<evidence type="ECO:0000313" key="1">
    <source>
        <dbReference type="EMBL" id="AEI44912.1"/>
    </source>
</evidence>